<protein>
    <recommendedName>
        <fullName evidence="2">Ribosome-binding factor A</fullName>
    </recommendedName>
</protein>
<dbReference type="NCBIfam" id="NF001802">
    <property type="entry name" value="PRK00521.2-5"/>
    <property type="match status" value="1"/>
</dbReference>
<comment type="caution">
    <text evidence="4">The sequence shown here is derived from an EMBL/GenBank/DDBJ whole genome shotgun (WGS) entry which is preliminary data.</text>
</comment>
<proteinExistence type="inferred from homology"/>
<feature type="region of interest" description="Disordered" evidence="3">
    <location>
        <begin position="124"/>
        <end position="145"/>
    </location>
</feature>
<name>A0ABT2Z983_9RHOB</name>
<dbReference type="PANTHER" id="PTHR33515:SF1">
    <property type="entry name" value="RIBOSOME-BINDING FACTOR A, CHLOROPLASTIC-RELATED"/>
    <property type="match status" value="1"/>
</dbReference>
<dbReference type="Gene3D" id="3.30.300.20">
    <property type="match status" value="1"/>
</dbReference>
<comment type="subunit">
    <text evidence="2">Monomer. Binds 30S ribosomal subunits, but not 50S ribosomal subunits or 70S ribosomes.</text>
</comment>
<dbReference type="Proteomes" id="UP001652542">
    <property type="component" value="Unassembled WGS sequence"/>
</dbReference>
<dbReference type="Pfam" id="PF02033">
    <property type="entry name" value="RBFA"/>
    <property type="match status" value="1"/>
</dbReference>
<evidence type="ECO:0000313" key="5">
    <source>
        <dbReference type="Proteomes" id="UP001652542"/>
    </source>
</evidence>
<dbReference type="InterPro" id="IPR023799">
    <property type="entry name" value="RbfA_dom_sf"/>
</dbReference>
<sequence>MAQNRFSSSSGPSQRQLRVGELIRRTLSEVLARGDVHDPELNRFSITVGEVRCSPDLKVAMVYVLPLGGRDADSALVALQRNKGELRRLAAKGMSLKFAPELRFMLDETFDKLDDARRMFSDERVRRDVESGPADAGDEDDDADR</sequence>
<dbReference type="RefSeq" id="WP_263733234.1">
    <property type="nucleotide sequence ID" value="NZ_JAOWKY010000001.1"/>
</dbReference>
<evidence type="ECO:0000256" key="3">
    <source>
        <dbReference type="SAM" id="MobiDB-lite"/>
    </source>
</evidence>
<comment type="subcellular location">
    <subcellularLocation>
        <location evidence="2">Cytoplasm</location>
    </subcellularLocation>
</comment>
<dbReference type="InterPro" id="IPR020053">
    <property type="entry name" value="Ribosome-bd_factorA_CS"/>
</dbReference>
<evidence type="ECO:0000313" key="4">
    <source>
        <dbReference type="EMBL" id="MCV2867592.1"/>
    </source>
</evidence>
<dbReference type="PANTHER" id="PTHR33515">
    <property type="entry name" value="RIBOSOME-BINDING FACTOR A, CHLOROPLASTIC-RELATED"/>
    <property type="match status" value="1"/>
</dbReference>
<keyword evidence="1 2" id="KW-0690">Ribosome biogenesis</keyword>
<reference evidence="4 5" key="1">
    <citation type="submission" date="2022-10" db="EMBL/GenBank/DDBJ databases">
        <title>Defluviimonas sp. nov., isolated from ocean surface water.</title>
        <authorList>
            <person name="He W."/>
            <person name="Wang L."/>
            <person name="Zhang D.-F."/>
        </authorList>
    </citation>
    <scope>NUCLEOTIDE SEQUENCE [LARGE SCALE GENOMIC DNA]</scope>
    <source>
        <strain evidence="4 5">WL0002</strain>
    </source>
</reference>
<dbReference type="SUPFAM" id="SSF89919">
    <property type="entry name" value="Ribosome-binding factor A, RbfA"/>
    <property type="match status" value="1"/>
</dbReference>
<feature type="compositionally biased region" description="Acidic residues" evidence="3">
    <location>
        <begin position="136"/>
        <end position="145"/>
    </location>
</feature>
<comment type="similarity">
    <text evidence="2">Belongs to the RbfA family.</text>
</comment>
<keyword evidence="5" id="KW-1185">Reference proteome</keyword>
<organism evidence="4 5">
    <name type="scientific">Albidovulum marisflavi</name>
    <dbReference type="NCBI Taxonomy" id="2984159"/>
    <lineage>
        <taxon>Bacteria</taxon>
        <taxon>Pseudomonadati</taxon>
        <taxon>Pseudomonadota</taxon>
        <taxon>Alphaproteobacteria</taxon>
        <taxon>Rhodobacterales</taxon>
        <taxon>Paracoccaceae</taxon>
        <taxon>Albidovulum</taxon>
    </lineage>
</organism>
<dbReference type="HAMAP" id="MF_00003">
    <property type="entry name" value="RbfA"/>
    <property type="match status" value="1"/>
</dbReference>
<dbReference type="EMBL" id="JAOWKY010000001">
    <property type="protein sequence ID" value="MCV2867592.1"/>
    <property type="molecule type" value="Genomic_DNA"/>
</dbReference>
<accession>A0ABT2Z983</accession>
<comment type="function">
    <text evidence="2">One of several proteins that assist in the late maturation steps of the functional core of the 30S ribosomal subunit. Associates with free 30S ribosomal subunits (but not with 30S subunits that are part of 70S ribosomes or polysomes). Required for efficient processing of 16S rRNA. May interact with the 5'-terminal helix region of 16S rRNA.</text>
</comment>
<gene>
    <name evidence="2 4" type="primary">rbfA</name>
    <name evidence="4" type="ORF">OEW28_03000</name>
</gene>
<evidence type="ECO:0000256" key="2">
    <source>
        <dbReference type="HAMAP-Rule" id="MF_00003"/>
    </source>
</evidence>
<dbReference type="InterPro" id="IPR015946">
    <property type="entry name" value="KH_dom-like_a/b"/>
</dbReference>
<dbReference type="NCBIfam" id="TIGR00082">
    <property type="entry name" value="rbfA"/>
    <property type="match status" value="1"/>
</dbReference>
<dbReference type="InterPro" id="IPR000238">
    <property type="entry name" value="RbfA"/>
</dbReference>
<evidence type="ECO:0000256" key="1">
    <source>
        <dbReference type="ARBA" id="ARBA00022517"/>
    </source>
</evidence>
<dbReference type="PROSITE" id="PS01319">
    <property type="entry name" value="RBFA"/>
    <property type="match status" value="1"/>
</dbReference>
<keyword evidence="2" id="KW-0963">Cytoplasm</keyword>